<dbReference type="InterPro" id="IPR019293">
    <property type="entry name" value="ThiN"/>
</dbReference>
<gene>
    <name evidence="2" type="ORF">BEU01_01640</name>
</gene>
<evidence type="ECO:0000313" key="3">
    <source>
        <dbReference type="Proteomes" id="UP000183375"/>
    </source>
</evidence>
<protein>
    <recommendedName>
        <fullName evidence="1">Thiamine-phosphate synthase ThiN domain-containing protein</fullName>
    </recommendedName>
</protein>
<feature type="domain" description="Thiamine-phosphate synthase ThiN" evidence="1">
    <location>
        <begin position="120"/>
        <end position="261"/>
    </location>
</feature>
<organism evidence="2 3">
    <name type="scientific">Marine Group III euryarchaeote CG-Epi4</name>
    <dbReference type="NCBI Taxonomy" id="1888998"/>
    <lineage>
        <taxon>Archaea</taxon>
        <taxon>Methanobacteriati</taxon>
        <taxon>Thermoplasmatota</taxon>
        <taxon>Thermoplasmata</taxon>
        <taxon>Candidatus Thermoprofundales</taxon>
    </lineage>
</organism>
<dbReference type="EMBL" id="MIYX01000022">
    <property type="protein sequence ID" value="OIR20525.1"/>
    <property type="molecule type" value="Genomic_DNA"/>
</dbReference>
<comment type="caution">
    <text evidence="2">The sequence shown here is derived from an EMBL/GenBank/DDBJ whole genome shotgun (WGS) entry which is preliminary data.</text>
</comment>
<name>A0A1J5TVK1_9ARCH</name>
<proteinExistence type="predicted"/>
<dbReference type="Gene3D" id="3.40.225.10">
    <property type="entry name" value="Class II aldolase/adducin N-terminal domain"/>
    <property type="match status" value="1"/>
</dbReference>
<dbReference type="Pfam" id="PF10120">
    <property type="entry name" value="ThiN"/>
    <property type="match status" value="1"/>
</dbReference>
<sequence length="271" mass="29960">MINMMPAELNGTLIKELRGRTCRILSDEGWTQSNLGKALGVSQVMAGNYLHTLPKKYSEPIESNLQEASMSLADILKSQEVSKWSLKINVDEQVISINFPLQDDKEQILSQLTAVRRRLESALPLLSPQVRVNIAIASNEAVSKSDIAAFPGRLTPVGNKARPISSPKFGGSSHLSDLLLELKKLDSEISTIINLRWDPIISEVLEKLDLKFVKLKRSDEDLVISKNVLKSNAMIDEGGYGFEPSLYIFSSDSDTVCRIVENIASSMRAMA</sequence>
<dbReference type="Proteomes" id="UP000183375">
    <property type="component" value="Unassembled WGS sequence"/>
</dbReference>
<evidence type="ECO:0000313" key="2">
    <source>
        <dbReference type="EMBL" id="OIR20525.1"/>
    </source>
</evidence>
<dbReference type="InterPro" id="IPR036409">
    <property type="entry name" value="Aldolase_II/adducin_N_sf"/>
</dbReference>
<dbReference type="AlphaFoldDB" id="A0A1J5TVK1"/>
<dbReference type="SUPFAM" id="SSF53639">
    <property type="entry name" value="AraD/HMP-PK domain-like"/>
    <property type="match status" value="1"/>
</dbReference>
<dbReference type="PANTHER" id="PTHR40730:SF4">
    <property type="entry name" value="TRANSCRIPTIONAL REGULATOR"/>
    <property type="match status" value="1"/>
</dbReference>
<reference evidence="2 3" key="1">
    <citation type="submission" date="2016-08" db="EMBL/GenBank/DDBJ databases">
        <title>New Insights into Marine Group III Euryarchaeota, from dark to light.</title>
        <authorList>
            <person name="Haro-Moreno J.M."/>
            <person name="Rodriguez-Valera F."/>
            <person name="Lopez-Garcia P."/>
            <person name="Moreira D."/>
            <person name="Martin-Cuadrado A.B."/>
        </authorList>
    </citation>
    <scope>NUCLEOTIDE SEQUENCE [LARGE SCALE GENOMIC DNA]</scope>
    <source>
        <strain evidence="2">CG-Epi4</strain>
    </source>
</reference>
<dbReference type="PANTHER" id="PTHR40730">
    <property type="entry name" value="TRANSCRIPTIONAL REGULATOR PROTEIN-LIKE PROTEIN"/>
    <property type="match status" value="1"/>
</dbReference>
<accession>A0A1J5TVK1</accession>
<evidence type="ECO:0000259" key="1">
    <source>
        <dbReference type="Pfam" id="PF10120"/>
    </source>
</evidence>